<gene>
    <name evidence="7" type="primary">rhmT_2</name>
    <name evidence="7" type="ORF">NCTC9617_05614</name>
</gene>
<dbReference type="PANTHER" id="PTHR43791">
    <property type="entry name" value="PERMEASE-RELATED"/>
    <property type="match status" value="1"/>
</dbReference>
<keyword evidence="3 6" id="KW-0812">Transmembrane</keyword>
<evidence type="ECO:0000256" key="6">
    <source>
        <dbReference type="SAM" id="Phobius"/>
    </source>
</evidence>
<proteinExistence type="predicted"/>
<evidence type="ECO:0000256" key="1">
    <source>
        <dbReference type="ARBA" id="ARBA00004141"/>
    </source>
</evidence>
<keyword evidence="4 6" id="KW-1133">Transmembrane helix</keyword>
<accession>A0A378G1C4</accession>
<reference evidence="7 8" key="1">
    <citation type="submission" date="2018-06" db="EMBL/GenBank/DDBJ databases">
        <authorList>
            <consortium name="Pathogen Informatics"/>
            <person name="Doyle S."/>
        </authorList>
    </citation>
    <scope>NUCLEOTIDE SEQUENCE [LARGE SCALE GENOMIC DNA]</scope>
    <source>
        <strain evidence="7 8">NCTC9617</strain>
    </source>
</reference>
<dbReference type="Gene3D" id="1.20.1250.20">
    <property type="entry name" value="MFS general substrate transporter like domains"/>
    <property type="match status" value="2"/>
</dbReference>
<evidence type="ECO:0000256" key="3">
    <source>
        <dbReference type="ARBA" id="ARBA00022692"/>
    </source>
</evidence>
<dbReference type="GO" id="GO:0022857">
    <property type="term" value="F:transmembrane transporter activity"/>
    <property type="evidence" value="ECO:0007669"/>
    <property type="project" value="TreeGrafter"/>
</dbReference>
<dbReference type="SUPFAM" id="SSF103473">
    <property type="entry name" value="MFS general substrate transporter"/>
    <property type="match status" value="2"/>
</dbReference>
<evidence type="ECO:0000256" key="2">
    <source>
        <dbReference type="ARBA" id="ARBA00022448"/>
    </source>
</evidence>
<dbReference type="PANTHER" id="PTHR43791:SF102">
    <property type="entry name" value="4-HYDROXYPHENYLACETATE CATABOLISM PROTEIN"/>
    <property type="match status" value="1"/>
</dbReference>
<feature type="transmembrane region" description="Helical" evidence="6">
    <location>
        <begin position="188"/>
        <end position="208"/>
    </location>
</feature>
<dbReference type="Proteomes" id="UP000255167">
    <property type="component" value="Unassembled WGS sequence"/>
</dbReference>
<dbReference type="AlphaFoldDB" id="A0A378G1C4"/>
<organism evidence="7 8">
    <name type="scientific">Klebsiella pneumoniae</name>
    <dbReference type="NCBI Taxonomy" id="573"/>
    <lineage>
        <taxon>Bacteria</taxon>
        <taxon>Pseudomonadati</taxon>
        <taxon>Pseudomonadota</taxon>
        <taxon>Gammaproteobacteria</taxon>
        <taxon>Enterobacterales</taxon>
        <taxon>Enterobacteriaceae</taxon>
        <taxon>Klebsiella/Raoultella group</taxon>
        <taxon>Klebsiella</taxon>
        <taxon>Klebsiella pneumoniae complex</taxon>
    </lineage>
</organism>
<evidence type="ECO:0000313" key="7">
    <source>
        <dbReference type="EMBL" id="STW48998.1"/>
    </source>
</evidence>
<keyword evidence="2" id="KW-0813">Transport</keyword>
<evidence type="ECO:0000313" key="8">
    <source>
        <dbReference type="Proteomes" id="UP000255167"/>
    </source>
</evidence>
<sequence>MTTSTLQHNDNKAFEVENRVIKKLFRRLITFLFVLFVFSFLDRINIGFAGLTMGKDLGLTSTMFGLAATLFYVTYVLCGIPSNIMLAKVGARRWIAGIMVVLGDRLDLHHVRHQPAYAVHPAHAGRHRRGRFSAGDPRLSDLVVSGLPSRPRQRPVYDRHAGDHDARLDTSGYILALDGLWNLKGWQWLFLLEGLPSVVLGVVTWFFLNDTPDKANWLDNEEKQALKAMIDREREHAAIVPASPRSTLARSTDASGADVYPRLLLPDQYPQRH</sequence>
<evidence type="ECO:0000256" key="5">
    <source>
        <dbReference type="ARBA" id="ARBA00023136"/>
    </source>
</evidence>
<comment type="subcellular location">
    <subcellularLocation>
        <location evidence="1">Membrane</location>
        <topology evidence="1">Multi-pass membrane protein</topology>
    </subcellularLocation>
</comment>
<keyword evidence="5 6" id="KW-0472">Membrane</keyword>
<feature type="transmembrane region" description="Helical" evidence="6">
    <location>
        <begin position="63"/>
        <end position="86"/>
    </location>
</feature>
<dbReference type="InterPro" id="IPR036259">
    <property type="entry name" value="MFS_trans_sf"/>
</dbReference>
<dbReference type="EMBL" id="UGNC01000005">
    <property type="protein sequence ID" value="STW48998.1"/>
    <property type="molecule type" value="Genomic_DNA"/>
</dbReference>
<dbReference type="GO" id="GO:0005886">
    <property type="term" value="C:plasma membrane"/>
    <property type="evidence" value="ECO:0007669"/>
    <property type="project" value="TreeGrafter"/>
</dbReference>
<evidence type="ECO:0000256" key="4">
    <source>
        <dbReference type="ARBA" id="ARBA00022989"/>
    </source>
</evidence>
<name>A0A378G1C4_KLEPN</name>
<feature type="transmembrane region" description="Helical" evidence="6">
    <location>
        <begin position="28"/>
        <end position="51"/>
    </location>
</feature>
<protein>
    <submittedName>
        <fullName evidence="7">4-hydroxyphenylacetate permease</fullName>
    </submittedName>
</protein>